<evidence type="ECO:0000256" key="8">
    <source>
        <dbReference type="HAMAP-Rule" id="MF_01897"/>
    </source>
</evidence>
<keyword evidence="8" id="KW-0963">Cytoplasm</keyword>
<comment type="miscellaneous">
    <text evidence="8">Few gyrases are as efficient as E.coli at forming negative supercoils. Not all organisms have 2 type II topoisomerases; in organisms with a single type II topoisomerase this enzyme also has to decatenate newly replicated chromosomes.</text>
</comment>
<dbReference type="FunFam" id="3.30.1360.40:FF:000002">
    <property type="entry name" value="DNA gyrase subunit A"/>
    <property type="match status" value="1"/>
</dbReference>
<dbReference type="InterPro" id="IPR013758">
    <property type="entry name" value="Topo_IIA_A/C_ab"/>
</dbReference>
<comment type="catalytic activity">
    <reaction evidence="1 8 9">
        <text>ATP-dependent breakage, passage and rejoining of double-stranded DNA.</text>
        <dbReference type="EC" id="5.6.2.2"/>
    </reaction>
</comment>
<evidence type="ECO:0000256" key="5">
    <source>
        <dbReference type="ARBA" id="ARBA00023029"/>
    </source>
</evidence>
<keyword evidence="7 8" id="KW-0413">Isomerase</keyword>
<dbReference type="Gene3D" id="3.30.1360.40">
    <property type="match status" value="1"/>
</dbReference>
<dbReference type="InterPro" id="IPR005743">
    <property type="entry name" value="GyrA"/>
</dbReference>
<comment type="similarity">
    <text evidence="2 8">Belongs to the type II topoisomerase GyrA/ParC subunit family.</text>
</comment>
<dbReference type="FunFam" id="3.90.199.10:FF:000001">
    <property type="entry name" value="DNA gyrase subunit A"/>
    <property type="match status" value="1"/>
</dbReference>
<dbReference type="AlphaFoldDB" id="A0A5B9DNM3"/>
<dbReference type="Pfam" id="PF03989">
    <property type="entry name" value="DNA_gyraseA_C"/>
    <property type="match status" value="6"/>
</dbReference>
<feature type="domain" description="Topo IIA-type catalytic" evidence="11">
    <location>
        <begin position="43"/>
        <end position="533"/>
    </location>
</feature>
<dbReference type="HAMAP" id="MF_01897">
    <property type="entry name" value="GyrA"/>
    <property type="match status" value="1"/>
</dbReference>
<dbReference type="Proteomes" id="UP000321062">
    <property type="component" value="Chromosome"/>
</dbReference>
<dbReference type="EMBL" id="CP041690">
    <property type="protein sequence ID" value="QEE20723.1"/>
    <property type="molecule type" value="Genomic_DNA"/>
</dbReference>
<dbReference type="GO" id="GO:0009330">
    <property type="term" value="C:DNA topoisomerase type II (double strand cut, ATP-hydrolyzing) complex"/>
    <property type="evidence" value="ECO:0007669"/>
    <property type="project" value="TreeGrafter"/>
</dbReference>
<evidence type="ECO:0000256" key="4">
    <source>
        <dbReference type="ARBA" id="ARBA00022840"/>
    </source>
</evidence>
<dbReference type="KEGG" id="yti:FNA67_11315"/>
<dbReference type="InterPro" id="IPR006691">
    <property type="entry name" value="GyrA/parC_rep"/>
</dbReference>
<evidence type="ECO:0000256" key="3">
    <source>
        <dbReference type="ARBA" id="ARBA00022741"/>
    </source>
</evidence>
<feature type="active site" description="O-(5'-phospho-DNA)-tyrosine intermediate" evidence="8 9">
    <location>
        <position position="131"/>
    </location>
</feature>
<dbReference type="NCBIfam" id="NF004044">
    <property type="entry name" value="PRK05561.1"/>
    <property type="match status" value="1"/>
</dbReference>
<evidence type="ECO:0000256" key="9">
    <source>
        <dbReference type="PROSITE-ProRule" id="PRU01384"/>
    </source>
</evidence>
<dbReference type="GO" id="GO:0005737">
    <property type="term" value="C:cytoplasm"/>
    <property type="evidence" value="ECO:0007669"/>
    <property type="project" value="UniProtKB-SubCell"/>
</dbReference>
<proteinExistence type="inferred from homology"/>
<dbReference type="InterPro" id="IPR002205">
    <property type="entry name" value="Topo_IIA_dom_A"/>
</dbReference>
<dbReference type="PANTHER" id="PTHR43493:SF5">
    <property type="entry name" value="DNA GYRASE SUBUNIT A, CHLOROPLASTIC_MITOCHONDRIAL"/>
    <property type="match status" value="1"/>
</dbReference>
<keyword evidence="5 8" id="KW-0799">Topoisomerase</keyword>
<dbReference type="InterPro" id="IPR050220">
    <property type="entry name" value="Type_II_DNA_Topoisomerases"/>
</dbReference>
<dbReference type="GO" id="GO:0006261">
    <property type="term" value="P:DNA-templated DNA replication"/>
    <property type="evidence" value="ECO:0007669"/>
    <property type="project" value="UniProtKB-UniRule"/>
</dbReference>
<evidence type="ECO:0000313" key="12">
    <source>
        <dbReference type="EMBL" id="QEE20723.1"/>
    </source>
</evidence>
<evidence type="ECO:0000256" key="6">
    <source>
        <dbReference type="ARBA" id="ARBA00023125"/>
    </source>
</evidence>
<keyword evidence="6 8" id="KW-0238">DNA-binding</keyword>
<feature type="compositionally biased region" description="Acidic residues" evidence="10">
    <location>
        <begin position="900"/>
        <end position="917"/>
    </location>
</feature>
<dbReference type="SUPFAM" id="SSF101904">
    <property type="entry name" value="GyrA/ParC C-terminal domain-like"/>
    <property type="match status" value="1"/>
</dbReference>
<dbReference type="Gene3D" id="1.10.268.10">
    <property type="entry name" value="Topoisomerase, domain 3"/>
    <property type="match status" value="1"/>
</dbReference>
<dbReference type="RefSeq" id="WP_147656091.1">
    <property type="nucleotide sequence ID" value="NZ_BMFM01000001.1"/>
</dbReference>
<dbReference type="OrthoDB" id="9806486at2"/>
<dbReference type="EC" id="5.6.2.2" evidence="8"/>
<dbReference type="Gene3D" id="2.120.10.90">
    <property type="entry name" value="DNA gyrase/topoisomerase IV, subunit A, C-terminal"/>
    <property type="match status" value="1"/>
</dbReference>
<protein>
    <recommendedName>
        <fullName evidence="8">DNA gyrase subunit A</fullName>
        <ecNumber evidence="8">5.6.2.2</ecNumber>
    </recommendedName>
</protein>
<comment type="subunit">
    <text evidence="8">Heterotetramer, composed of two GyrA and two GyrB chains. In the heterotetramer, GyrA contains the active site tyrosine that forms a transient covalent intermediate with DNA, while GyrB binds cofactors and catalyzes ATP hydrolysis.</text>
</comment>
<dbReference type="InterPro" id="IPR013760">
    <property type="entry name" value="Topo_IIA-like_dom_sf"/>
</dbReference>
<evidence type="ECO:0000256" key="2">
    <source>
        <dbReference type="ARBA" id="ARBA00008263"/>
    </source>
</evidence>
<dbReference type="GO" id="GO:0005524">
    <property type="term" value="F:ATP binding"/>
    <property type="evidence" value="ECO:0007669"/>
    <property type="project" value="UniProtKB-UniRule"/>
</dbReference>
<comment type="subcellular location">
    <subcellularLocation>
        <location evidence="8">Cytoplasm</location>
    </subcellularLocation>
</comment>
<evidence type="ECO:0000256" key="1">
    <source>
        <dbReference type="ARBA" id="ARBA00000185"/>
    </source>
</evidence>
<name>A0A5B9DNM3_9HYPH</name>
<sequence length="917" mass="101346">MTDIPDDANGAATPSDIALVSITDEMRKSYLDYAMSVIVSRALPDVRDGLKPVHRRILFSMNEQGYEWNRPYRKSARVVGDVIGKYHPHGDAAVYMSLVRMAQDFSMGVTLIDGQGNFGSVDGDDPAAMRYTEVRMEKVTGFLLEDLDKDTVNFKDNYDASEREPVVLPARFPNLLVNGGGGIAVGMATNIPTHNLREVIDATLLMMDNPSATIDQILEVMPGPDFPTAGLILGRSGIRQAYETGRGSVLMRGKVAIEEVRKEREALIITEIPYQVNKAQMIEKIAELVRDKRVEGISDMRDESDRNGMRVVIEIKRDALPDVVLNQLYRYTPLQSSFGCNFVALNGGKPELMNVQTILSAFIAFREEVVTRRAKFLLNKARDRAHILVGLAVAVANVDEVIALIRAAPDPATARERLMVRNWPARDVAPLIALIDDPRHRIEEDGTFKLSDEQARAILALTLSRLTALGRDEIGNELDGLGKDIAEYLDILRSRERVRQIIRDELVEVREQFGTDRKTVIEENFGDLDDEDLIAREDMVVTVTHGGYIKRVPLNQYRAQHRGGKGRSGMATRDEDFVSRLFVTSTHTPVLFFTSRGIVYKLKVWRLPLAAPQARGKALINILPLEQGERITSIMPLPEDEESWQNLDIMFSTTRGTVRRNSLADFVEVRQNGKIAMKLDEGDGIVDVATCSANDDVLLTTAQGQAIRFQVDEVRVFKGRDSTGVRGIALAEGDKIISMAILHHFEASPDERAAYLKMSRAVRGEGESEEGGSEDAEEAVAGELSQERYAAMSAAEQFILTISENGYGKRTSSHEYRITGRGGKGIVAMAVNKRNGELVASFPVLDEDQIMLITDAGQTIRIPVGGDKPIRIVSRGSQGVIVLDTADGERVVSVERISEPEDEEGEGGGEEAPVAEE</sequence>
<gene>
    <name evidence="8 12" type="primary">gyrA</name>
    <name evidence="12" type="ORF">FNA67_11315</name>
</gene>
<dbReference type="NCBIfam" id="TIGR01063">
    <property type="entry name" value="gyrA"/>
    <property type="match status" value="1"/>
</dbReference>
<dbReference type="SUPFAM" id="SSF56719">
    <property type="entry name" value="Type II DNA topoisomerase"/>
    <property type="match status" value="1"/>
</dbReference>
<evidence type="ECO:0000259" key="11">
    <source>
        <dbReference type="PROSITE" id="PS52040"/>
    </source>
</evidence>
<dbReference type="SMART" id="SM00434">
    <property type="entry name" value="TOP4c"/>
    <property type="match status" value="1"/>
</dbReference>
<feature type="short sequence motif" description="GyrA-box" evidence="8">
    <location>
        <begin position="560"/>
        <end position="566"/>
    </location>
</feature>
<evidence type="ECO:0000313" key="13">
    <source>
        <dbReference type="Proteomes" id="UP000321062"/>
    </source>
</evidence>
<dbReference type="CDD" id="cd00187">
    <property type="entry name" value="TOP4c"/>
    <property type="match status" value="1"/>
</dbReference>
<dbReference type="Pfam" id="PF00521">
    <property type="entry name" value="DNA_topoisoIV"/>
    <property type="match status" value="1"/>
</dbReference>
<dbReference type="Gene3D" id="3.90.199.10">
    <property type="entry name" value="Topoisomerase II, domain 5"/>
    <property type="match status" value="1"/>
</dbReference>
<dbReference type="GO" id="GO:0006265">
    <property type="term" value="P:DNA topological change"/>
    <property type="evidence" value="ECO:0007669"/>
    <property type="project" value="UniProtKB-UniRule"/>
</dbReference>
<dbReference type="GO" id="GO:0034335">
    <property type="term" value="F:DNA negative supercoiling activity"/>
    <property type="evidence" value="ECO:0007669"/>
    <property type="project" value="UniProtKB-ARBA"/>
</dbReference>
<dbReference type="InterPro" id="IPR013757">
    <property type="entry name" value="Topo_IIA_A_a_sf"/>
</dbReference>
<dbReference type="FunFam" id="1.10.268.10:FF:000001">
    <property type="entry name" value="DNA gyrase subunit A"/>
    <property type="match status" value="1"/>
</dbReference>
<comment type="function">
    <text evidence="8">A type II topoisomerase that negatively supercoils closed circular double-stranded (ds) DNA in an ATP-dependent manner to modulate DNA topology and maintain chromosomes in an underwound state. Negative supercoiling favors strand separation, and DNA replication, transcription, recombination and repair, all of which involve strand separation. Also able to catalyze the interconversion of other topological isomers of dsDNA rings, including catenanes and knotted rings. Type II topoisomerases break and join 2 DNA strands simultaneously in an ATP-dependent manner.</text>
</comment>
<reference evidence="12 13" key="1">
    <citation type="journal article" date="2015" name="Int. J. Syst. Evol. Microbiol.">
        <title>Youhaiella tibetensis gen. nov., sp. nov., isolated from subsurface sediment.</title>
        <authorList>
            <person name="Wang Y.X."/>
            <person name="Huang F.Q."/>
            <person name="Nogi Y."/>
            <person name="Pang S.J."/>
            <person name="Wang P.K."/>
            <person name="Lv J."/>
        </authorList>
    </citation>
    <scope>NUCLEOTIDE SEQUENCE [LARGE SCALE GENOMIC DNA]</scope>
    <source>
        <strain evidence="13">fig4</strain>
    </source>
</reference>
<feature type="region of interest" description="Disordered" evidence="10">
    <location>
        <begin position="894"/>
        <end position="917"/>
    </location>
</feature>
<accession>A0A5B9DNM3</accession>
<dbReference type="NCBIfam" id="NF004043">
    <property type="entry name" value="PRK05560.1"/>
    <property type="match status" value="1"/>
</dbReference>
<dbReference type="PROSITE" id="PS52040">
    <property type="entry name" value="TOPO_IIA"/>
    <property type="match status" value="1"/>
</dbReference>
<dbReference type="PANTHER" id="PTHR43493">
    <property type="entry name" value="DNA GYRASE/TOPOISOMERASE SUBUNIT A"/>
    <property type="match status" value="1"/>
</dbReference>
<dbReference type="GO" id="GO:0005694">
    <property type="term" value="C:chromosome"/>
    <property type="evidence" value="ECO:0007669"/>
    <property type="project" value="InterPro"/>
</dbReference>
<dbReference type="InterPro" id="IPR035516">
    <property type="entry name" value="Gyrase/topoIV_suA_C"/>
</dbReference>
<keyword evidence="4 8" id="KW-0067">ATP-binding</keyword>
<organism evidence="12 13">
    <name type="scientific">Paradevosia tibetensis</name>
    <dbReference type="NCBI Taxonomy" id="1447062"/>
    <lineage>
        <taxon>Bacteria</taxon>
        <taxon>Pseudomonadati</taxon>
        <taxon>Pseudomonadota</taxon>
        <taxon>Alphaproteobacteria</taxon>
        <taxon>Hyphomicrobiales</taxon>
        <taxon>Devosiaceae</taxon>
        <taxon>Paradevosia</taxon>
    </lineage>
</organism>
<keyword evidence="3 8" id="KW-0547">Nucleotide-binding</keyword>
<evidence type="ECO:0000256" key="10">
    <source>
        <dbReference type="SAM" id="MobiDB-lite"/>
    </source>
</evidence>
<evidence type="ECO:0000256" key="7">
    <source>
        <dbReference type="ARBA" id="ARBA00023235"/>
    </source>
</evidence>
<dbReference type="GO" id="GO:0003677">
    <property type="term" value="F:DNA binding"/>
    <property type="evidence" value="ECO:0007669"/>
    <property type="project" value="UniProtKB-UniRule"/>
</dbReference>
<keyword evidence="13" id="KW-1185">Reference proteome</keyword>